<evidence type="ECO:0008006" key="4">
    <source>
        <dbReference type="Google" id="ProtNLM"/>
    </source>
</evidence>
<evidence type="ECO:0000313" key="2">
    <source>
        <dbReference type="EMBL" id="KAF2403008.1"/>
    </source>
</evidence>
<dbReference type="AlphaFoldDB" id="A0A6G1I3X4"/>
<feature type="non-terminal residue" evidence="2">
    <location>
        <position position="195"/>
    </location>
</feature>
<dbReference type="Proteomes" id="UP000799640">
    <property type="component" value="Unassembled WGS sequence"/>
</dbReference>
<accession>A0A6G1I3X4</accession>
<dbReference type="EMBL" id="ML996690">
    <property type="protein sequence ID" value="KAF2403008.1"/>
    <property type="molecule type" value="Genomic_DNA"/>
</dbReference>
<proteinExistence type="predicted"/>
<name>A0A6G1I3X4_9PEZI</name>
<organism evidence="2 3">
    <name type="scientific">Trichodelitschia bisporula</name>
    <dbReference type="NCBI Taxonomy" id="703511"/>
    <lineage>
        <taxon>Eukaryota</taxon>
        <taxon>Fungi</taxon>
        <taxon>Dikarya</taxon>
        <taxon>Ascomycota</taxon>
        <taxon>Pezizomycotina</taxon>
        <taxon>Dothideomycetes</taxon>
        <taxon>Dothideomycetes incertae sedis</taxon>
        <taxon>Phaeotrichales</taxon>
        <taxon>Phaeotrichaceae</taxon>
        <taxon>Trichodelitschia</taxon>
    </lineage>
</organism>
<evidence type="ECO:0000313" key="3">
    <source>
        <dbReference type="Proteomes" id="UP000799640"/>
    </source>
</evidence>
<gene>
    <name evidence="2" type="ORF">EJ06DRAFT_472815</name>
</gene>
<dbReference type="PANTHER" id="PTHR36182:SF2">
    <property type="entry name" value="LYTIC POLYSACCHARIDE MONOOXYGENASE"/>
    <property type="match status" value="1"/>
</dbReference>
<keyword evidence="3" id="KW-1185">Reference proteome</keyword>
<dbReference type="PANTHER" id="PTHR36182">
    <property type="entry name" value="PROTEIN, PUTATIVE (AFU_ORTHOLOGUE AFUA_6G10930)-RELATED"/>
    <property type="match status" value="1"/>
</dbReference>
<evidence type="ECO:0000256" key="1">
    <source>
        <dbReference type="SAM" id="MobiDB-lite"/>
    </source>
</evidence>
<dbReference type="OrthoDB" id="2342176at2759"/>
<dbReference type="Gene3D" id="2.70.50.70">
    <property type="match status" value="1"/>
</dbReference>
<reference evidence="2" key="1">
    <citation type="journal article" date="2020" name="Stud. Mycol.">
        <title>101 Dothideomycetes genomes: a test case for predicting lifestyles and emergence of pathogens.</title>
        <authorList>
            <person name="Haridas S."/>
            <person name="Albert R."/>
            <person name="Binder M."/>
            <person name="Bloem J."/>
            <person name="Labutti K."/>
            <person name="Salamov A."/>
            <person name="Andreopoulos B."/>
            <person name="Baker S."/>
            <person name="Barry K."/>
            <person name="Bills G."/>
            <person name="Bluhm B."/>
            <person name="Cannon C."/>
            <person name="Castanera R."/>
            <person name="Culley D."/>
            <person name="Daum C."/>
            <person name="Ezra D."/>
            <person name="Gonzalez J."/>
            <person name="Henrissat B."/>
            <person name="Kuo A."/>
            <person name="Liang C."/>
            <person name="Lipzen A."/>
            <person name="Lutzoni F."/>
            <person name="Magnuson J."/>
            <person name="Mondo S."/>
            <person name="Nolan M."/>
            <person name="Ohm R."/>
            <person name="Pangilinan J."/>
            <person name="Park H.-J."/>
            <person name="Ramirez L."/>
            <person name="Alfaro M."/>
            <person name="Sun H."/>
            <person name="Tritt A."/>
            <person name="Yoshinaga Y."/>
            <person name="Zwiers L.-H."/>
            <person name="Turgeon B."/>
            <person name="Goodwin S."/>
            <person name="Spatafora J."/>
            <person name="Crous P."/>
            <person name="Grigoriev I."/>
        </authorList>
    </citation>
    <scope>NUCLEOTIDE SEQUENCE</scope>
    <source>
        <strain evidence="2">CBS 262.69</strain>
    </source>
</reference>
<sequence length="195" mass="20372">MSSPQPIPGSNPKDPLDASGSNFPCHGATTGGTKQPMAAGSSQTLAFDLGNGANTAVHGGGSCQISLTYETDAAKQKDPANWKVIHSFVGGCPSNAMGNLGTAVPCPASDNKCVNSFNFSIPPEVKNGDAILAWTWFNNIGNREMYMNCASVSITGGQDKMDSLPSMFVANLANINTCKTTEQFNTNFPNPGNYV</sequence>
<feature type="region of interest" description="Disordered" evidence="1">
    <location>
        <begin position="1"/>
        <end position="39"/>
    </location>
</feature>
<protein>
    <recommendedName>
        <fullName evidence="4">Chitin-binding type-4 domain-containing protein</fullName>
    </recommendedName>
</protein>